<feature type="region of interest" description="Disordered" evidence="4">
    <location>
        <begin position="392"/>
        <end position="415"/>
    </location>
</feature>
<dbReference type="GO" id="GO:0005759">
    <property type="term" value="C:mitochondrial matrix"/>
    <property type="evidence" value="ECO:0007669"/>
    <property type="project" value="TreeGrafter"/>
</dbReference>
<evidence type="ECO:0000313" key="7">
    <source>
        <dbReference type="Proteomes" id="UP000311382"/>
    </source>
</evidence>
<dbReference type="InterPro" id="IPR040442">
    <property type="entry name" value="Pyrv_kinase-like_dom_sf"/>
</dbReference>
<feature type="compositionally biased region" description="Acidic residues" evidence="4">
    <location>
        <begin position="554"/>
        <end position="583"/>
    </location>
</feature>
<sequence length="1612" mass="174309">MATTPPSTDPTPPPSSSTTYNEDVVQLTHPDGSRSQAVVTRCWADEQSPETATEAERLNIPFTPLTPGYLEVLHPDGTRSNVLESAVTVVDKGFLRGDIVRLRSTDSSSSSSSKSKKQQVGQVVGLETQVQLQRVITGERLPGWHSADDLVAAGRLQRGDHVIEPASGWVGVVEEVFEMAMIEAGNAGIVRRVCDTGTTLSVGSATEAIKQMLEERGEGLLAQFLGATDLRTILDVKQCMIAVNWLCRNQQAPPGGSWDRPRRYWVELDQLVLARAAADRLHTIHDKVAFADPARFPPGSSRWSDAYPEGHRVLTITATKTDATVLWQDGTTTTGPTPQFEQVPAVDEETDVFPGDVGVFSGVSPPRIGVVQSMDARRRTIRLRYLSARGEPLEGEHEEETVSGLEFDPHGPPPDAYGVRRGDIVLVTREGDDNGAQVPVVPSLGESEVAAGLMPSGEELRMELSTLGLTYCQTLSDTFTPPKPQSSPAALAPITWYGEVWDLLTDGRALVRFPGGGRAALPVYRLVQLDDGMDPEGALGAPLEGDGAEDDAMLTEEDEGETDGSWMTEDEGEAEDEGDDAEMGDAPALEAVLGAGGSGGEDDSQDEDYATDEEREGRDGAGPGALRRSGRKRRRANEEDVKGWADEDNEAAAEAGQQPAVEGAEAAPAAAPGAAASTAADAAPAPVAPSAAPAASTAGATSVSMPGEVEEDLPDWSRFEVLDEAPLDHHYIGEPVQVPGKAFMSRVRKEHQVLATSLPPNILVRAYEDRSDLLRCLIIGPLDTPFQNAPFLFDVWLPPAKFPHEPPHVFFHSWASGTRVSPNLYVEGKVCLSLLGTWSGDKDENWSAAKSSILQIFISIQGLIMVENPYFTEPGFEKQMGTPEATAASELYNERTLVLTRAFVKRACEFPPSSFSREIAAYFFHGLPGQGSAGGALAGIIEQSKRLLDESERWHAREGADDAEGEDARPPQSAVVPSQRVLTEGAGLSLRRTVKALEDLVKRGPKSNTMLRSAAARTSRCRLAHSARALPPLRPTLSTSVAAFPRLAASYSMSTPRASASKQQPLFRLDPPSAEEEEADFRAQVDAVSEWFASPRFARTKRPYSAELVATKRGTQPVSDLHPANLSAKKLWAALERASDKGVPLHTMGAIDPVQMTQQAPHLDVLYVSGWAASSVLTTGFNEVGPDLADYPYTTVPNQVQRLRKAQELHDRKMWDERRAGNKDKQPWIDYLRPIIADGDTGHGGLSSVMKLAKAFGEAGVSAVHFEDQMHGGKKCGHQAGKVLVPISEHVSRLVAARMQWDIMGLETLLIARTDAESGKLLSSTADARDHEFVLGVETHEGPKRALADEIMHAGLEGKSGAEIDQIEANWMKGVKLVTFDEAVERHLQRTLSASDASSKFDQYKERVAGASLSNREARAVAKEIVGEEVGWDWDLPRTKEGYYHYRGGMAAALKRTLAFADYADLLWLETKAPDLAQAQSFAGEIRTAHPGKWLVYNLSPSFNWGAHGFSKEQLKSFVWDLGKAGFAIQLISLAGLHSTAVTTAELAARFKTQGMLAYVELIQQKEKDIACDVFTHQKWSGASYSDRVLNAVAAGSSATAAGGKDSTEHSF</sequence>
<dbReference type="InterPro" id="IPR015813">
    <property type="entry name" value="Pyrv/PenolPyrv_kinase-like_dom"/>
</dbReference>
<feature type="region of interest" description="Disordered" evidence="4">
    <location>
        <begin position="1"/>
        <end position="21"/>
    </location>
</feature>
<evidence type="ECO:0000256" key="4">
    <source>
        <dbReference type="SAM" id="MobiDB-lite"/>
    </source>
</evidence>
<dbReference type="OrthoDB" id="4078635at2759"/>
<dbReference type="EMBL" id="SOZI01000171">
    <property type="protein sequence ID" value="TNY17862.1"/>
    <property type="molecule type" value="Genomic_DNA"/>
</dbReference>
<dbReference type="CDD" id="cd23837">
    <property type="entry name" value="UBCc_UBE2O"/>
    <property type="match status" value="1"/>
</dbReference>
<dbReference type="Proteomes" id="UP000311382">
    <property type="component" value="Unassembled WGS sequence"/>
</dbReference>
<dbReference type="PANTHER" id="PTHR21631">
    <property type="entry name" value="ISOCITRATE LYASE/MALATE SYNTHASE"/>
    <property type="match status" value="1"/>
</dbReference>
<dbReference type="GO" id="GO:0004451">
    <property type="term" value="F:isocitrate lyase activity"/>
    <property type="evidence" value="ECO:0007669"/>
    <property type="project" value="InterPro"/>
</dbReference>
<evidence type="ECO:0000313" key="6">
    <source>
        <dbReference type="EMBL" id="TNY17862.1"/>
    </source>
</evidence>
<dbReference type="Pfam" id="PF00179">
    <property type="entry name" value="UQ_con"/>
    <property type="match status" value="1"/>
</dbReference>
<dbReference type="GO" id="GO:0019629">
    <property type="term" value="P:propionate catabolic process, 2-methylcitrate cycle"/>
    <property type="evidence" value="ECO:0007669"/>
    <property type="project" value="TreeGrafter"/>
</dbReference>
<dbReference type="STRING" id="5288.A0A5C5FNJ1"/>
<feature type="region of interest" description="Disordered" evidence="4">
    <location>
        <begin position="554"/>
        <end position="669"/>
    </location>
</feature>
<dbReference type="FunFam" id="1.10.10.850:FF:000001">
    <property type="entry name" value="Isocitrate lyase"/>
    <property type="match status" value="1"/>
</dbReference>
<reference evidence="6 7" key="1">
    <citation type="submission" date="2019-03" db="EMBL/GenBank/DDBJ databases">
        <title>Rhodosporidium diobovatum UCD-FST 08-225 genome sequencing, assembly, and annotation.</title>
        <authorList>
            <person name="Fakankun I.U."/>
            <person name="Fristensky B."/>
            <person name="Levin D.B."/>
        </authorList>
    </citation>
    <scope>NUCLEOTIDE SEQUENCE [LARGE SCALE GENOMIC DNA]</scope>
    <source>
        <strain evidence="6 7">UCD-FST 08-225</strain>
    </source>
</reference>
<evidence type="ECO:0000256" key="1">
    <source>
        <dbReference type="ARBA" id="ARBA00005704"/>
    </source>
</evidence>
<dbReference type="Gene3D" id="3.10.110.10">
    <property type="entry name" value="Ubiquitin Conjugating Enzyme"/>
    <property type="match status" value="1"/>
</dbReference>
<feature type="compositionally biased region" description="Low complexity" evidence="4">
    <location>
        <begin position="652"/>
        <end position="669"/>
    </location>
</feature>
<evidence type="ECO:0000256" key="3">
    <source>
        <dbReference type="ARBA" id="ARBA00023239"/>
    </source>
</evidence>
<protein>
    <recommendedName>
        <fullName evidence="2">methylisocitrate lyase</fullName>
        <ecNumber evidence="2">4.1.3.30</ecNumber>
    </recommendedName>
</protein>
<proteinExistence type="inferred from homology"/>
<keyword evidence="7" id="KW-1185">Reference proteome</keyword>
<feature type="compositionally biased region" description="Acidic residues" evidence="4">
    <location>
        <begin position="600"/>
        <end position="614"/>
    </location>
</feature>
<comment type="caution">
    <text evidence="6">The sequence shown here is derived from an EMBL/GenBank/DDBJ whole genome shotgun (WGS) entry which is preliminary data.</text>
</comment>
<dbReference type="InterPro" id="IPR006254">
    <property type="entry name" value="Isocitrate_lyase"/>
</dbReference>
<gene>
    <name evidence="6" type="ORF">DMC30DRAFT_419388</name>
</gene>
<dbReference type="CDD" id="cd00377">
    <property type="entry name" value="ICL_PEPM"/>
    <property type="match status" value="1"/>
</dbReference>
<dbReference type="GO" id="GO:0046421">
    <property type="term" value="F:methylisocitrate lyase activity"/>
    <property type="evidence" value="ECO:0007669"/>
    <property type="project" value="UniProtKB-EC"/>
</dbReference>
<keyword evidence="3 6" id="KW-0456">Lyase</keyword>
<feature type="region of interest" description="Disordered" evidence="4">
    <location>
        <begin position="953"/>
        <end position="975"/>
    </location>
</feature>
<evidence type="ECO:0000256" key="2">
    <source>
        <dbReference type="ARBA" id="ARBA00012260"/>
    </source>
</evidence>
<name>A0A5C5FNJ1_9BASI</name>
<dbReference type="PROSITE" id="PS50127">
    <property type="entry name" value="UBC_2"/>
    <property type="match status" value="1"/>
</dbReference>
<dbReference type="SMART" id="SM00212">
    <property type="entry name" value="UBCc"/>
    <property type="match status" value="1"/>
</dbReference>
<dbReference type="SUPFAM" id="SSF54495">
    <property type="entry name" value="UBC-like"/>
    <property type="match status" value="1"/>
</dbReference>
<dbReference type="InterPro" id="IPR018523">
    <property type="entry name" value="Isocitrate_lyase_ph_CS"/>
</dbReference>
<feature type="domain" description="UBC core" evidence="5">
    <location>
        <begin position="742"/>
        <end position="905"/>
    </location>
</feature>
<dbReference type="PANTHER" id="PTHR21631:SF13">
    <property type="entry name" value="MITOCHONDRIAL 2-METHYLISOCITRATE LYASE ICL2"/>
    <property type="match status" value="1"/>
</dbReference>
<dbReference type="Pfam" id="PF00463">
    <property type="entry name" value="ICL"/>
    <property type="match status" value="1"/>
</dbReference>
<dbReference type="Gene3D" id="1.10.10.850">
    <property type="match status" value="1"/>
</dbReference>
<dbReference type="EC" id="4.1.3.30" evidence="2"/>
<dbReference type="InterPro" id="IPR016135">
    <property type="entry name" value="UBQ-conjugating_enzyme/RWD"/>
</dbReference>
<dbReference type="SUPFAM" id="SSF51621">
    <property type="entry name" value="Phosphoenolpyruvate/pyruvate domain"/>
    <property type="match status" value="1"/>
</dbReference>
<organism evidence="6 7">
    <name type="scientific">Rhodotorula diobovata</name>
    <dbReference type="NCBI Taxonomy" id="5288"/>
    <lineage>
        <taxon>Eukaryota</taxon>
        <taxon>Fungi</taxon>
        <taxon>Dikarya</taxon>
        <taxon>Basidiomycota</taxon>
        <taxon>Pucciniomycotina</taxon>
        <taxon>Microbotryomycetes</taxon>
        <taxon>Sporidiobolales</taxon>
        <taxon>Sporidiobolaceae</taxon>
        <taxon>Rhodotorula</taxon>
    </lineage>
</organism>
<comment type="similarity">
    <text evidence="1">Belongs to the isocitrate lyase/PEP mutase superfamily. Isocitrate lyase family.</text>
</comment>
<dbReference type="Gene3D" id="3.20.20.60">
    <property type="entry name" value="Phosphoenolpyruvate-binding domains"/>
    <property type="match status" value="1"/>
</dbReference>
<dbReference type="NCBIfam" id="TIGR01346">
    <property type="entry name" value="isocit_lyase"/>
    <property type="match status" value="1"/>
</dbReference>
<evidence type="ECO:0000259" key="5">
    <source>
        <dbReference type="PROSITE" id="PS50127"/>
    </source>
</evidence>
<feature type="compositionally biased region" description="Basic and acidic residues" evidence="4">
    <location>
        <begin position="636"/>
        <end position="645"/>
    </location>
</feature>
<dbReference type="InterPro" id="IPR039556">
    <property type="entry name" value="ICL/PEPM"/>
</dbReference>
<accession>A0A5C5FNJ1</accession>
<dbReference type="PROSITE" id="PS00161">
    <property type="entry name" value="ISOCITRATE_LYASE"/>
    <property type="match status" value="1"/>
</dbReference>
<dbReference type="InterPro" id="IPR000608">
    <property type="entry name" value="UBC"/>
</dbReference>